<sequence>MTATEATTGPAMSTGIKDTIYYWSLVKFVVKDCEFRVPGYQFIEGSQYFSEKYNLNNTSNASAIDHVVVLEDVTAEDFRTFLKLLFPSHTKSATLTLTKAEWLTILALSTLWHFHELRKLAIEHLDPDMTDPVELVQMGRKAYVRNWVTRGYSNLVLKPEAISEEESEEIGYRSAVRLYIIRHALVQAGSESVNSRSTNAQQIFVETELQERFREEYAELGTMQKMHRTKEETQSEESGPREREEGPRKGKQTQKQGRKNKQKQDVANVQTHAEGQADIGETGANISDEQEADTEQLVRELEDCLEKHRKEEERREQEPRQEPTQKVGRKRAKAAKKGAEQGVQEQVKRGSTQLGATPTTSQLSRLFGAVEG</sequence>
<dbReference type="InterPro" id="IPR011333">
    <property type="entry name" value="SKP1/BTB/POZ_sf"/>
</dbReference>
<gene>
    <name evidence="2" type="ORF">EST38_g9438</name>
</gene>
<dbReference type="STRING" id="2316362.A0A4Q2DC80"/>
<dbReference type="Proteomes" id="UP000290288">
    <property type="component" value="Unassembled WGS sequence"/>
</dbReference>
<comment type="caution">
    <text evidence="2">The sequence shown here is derived from an EMBL/GenBank/DDBJ whole genome shotgun (WGS) entry which is preliminary data.</text>
</comment>
<proteinExistence type="predicted"/>
<evidence type="ECO:0008006" key="4">
    <source>
        <dbReference type="Google" id="ProtNLM"/>
    </source>
</evidence>
<dbReference type="Gene3D" id="3.30.710.10">
    <property type="entry name" value="Potassium Channel Kv1.1, Chain A"/>
    <property type="match status" value="1"/>
</dbReference>
<evidence type="ECO:0000313" key="3">
    <source>
        <dbReference type="Proteomes" id="UP000290288"/>
    </source>
</evidence>
<keyword evidence="3" id="KW-1185">Reference proteome</keyword>
<protein>
    <recommendedName>
        <fullName evidence="4">BTB domain-containing protein</fullName>
    </recommendedName>
</protein>
<evidence type="ECO:0000256" key="1">
    <source>
        <dbReference type="SAM" id="MobiDB-lite"/>
    </source>
</evidence>
<organism evidence="2 3">
    <name type="scientific">Candolleomyces aberdarensis</name>
    <dbReference type="NCBI Taxonomy" id="2316362"/>
    <lineage>
        <taxon>Eukaryota</taxon>
        <taxon>Fungi</taxon>
        <taxon>Dikarya</taxon>
        <taxon>Basidiomycota</taxon>
        <taxon>Agaricomycotina</taxon>
        <taxon>Agaricomycetes</taxon>
        <taxon>Agaricomycetidae</taxon>
        <taxon>Agaricales</taxon>
        <taxon>Agaricineae</taxon>
        <taxon>Psathyrellaceae</taxon>
        <taxon>Candolleomyces</taxon>
    </lineage>
</organism>
<feature type="compositionally biased region" description="Basic and acidic residues" evidence="1">
    <location>
        <begin position="296"/>
        <end position="323"/>
    </location>
</feature>
<reference evidence="2 3" key="1">
    <citation type="submission" date="2019-01" db="EMBL/GenBank/DDBJ databases">
        <title>Draft genome sequence of Psathyrella aberdarensis IHI B618.</title>
        <authorList>
            <person name="Buettner E."/>
            <person name="Kellner H."/>
        </authorList>
    </citation>
    <scope>NUCLEOTIDE SEQUENCE [LARGE SCALE GENOMIC DNA]</scope>
    <source>
        <strain evidence="2 3">IHI B618</strain>
    </source>
</reference>
<feature type="compositionally biased region" description="Basic residues" evidence="1">
    <location>
        <begin position="327"/>
        <end position="336"/>
    </location>
</feature>
<accession>A0A4Q2DC80</accession>
<feature type="compositionally biased region" description="Basic residues" evidence="1">
    <location>
        <begin position="249"/>
        <end position="261"/>
    </location>
</feature>
<dbReference type="EMBL" id="SDEE01000440">
    <property type="protein sequence ID" value="RXW16406.1"/>
    <property type="molecule type" value="Genomic_DNA"/>
</dbReference>
<feature type="compositionally biased region" description="Basic and acidic residues" evidence="1">
    <location>
        <begin position="229"/>
        <end position="248"/>
    </location>
</feature>
<evidence type="ECO:0000313" key="2">
    <source>
        <dbReference type="EMBL" id="RXW16406.1"/>
    </source>
</evidence>
<dbReference type="AlphaFoldDB" id="A0A4Q2DC80"/>
<dbReference type="OrthoDB" id="3193844at2759"/>
<name>A0A4Q2DC80_9AGAR</name>
<feature type="compositionally biased region" description="Polar residues" evidence="1">
    <location>
        <begin position="349"/>
        <end position="364"/>
    </location>
</feature>
<feature type="region of interest" description="Disordered" evidence="1">
    <location>
        <begin position="219"/>
        <end position="372"/>
    </location>
</feature>